<dbReference type="Pfam" id="PF00534">
    <property type="entry name" value="Glycos_transf_1"/>
    <property type="match status" value="1"/>
</dbReference>
<protein>
    <submittedName>
        <fullName evidence="4">Glycosyltransferase</fullName>
        <ecNumber evidence="4">2.4.-.-</ecNumber>
    </submittedName>
</protein>
<keyword evidence="5" id="KW-1185">Reference proteome</keyword>
<evidence type="ECO:0000313" key="4">
    <source>
        <dbReference type="EMBL" id="WXB93490.1"/>
    </source>
</evidence>
<keyword evidence="4" id="KW-0328">Glycosyltransferase</keyword>
<feature type="domain" description="Glycosyltransferase subfamily 4-like N-terminal" evidence="3">
    <location>
        <begin position="13"/>
        <end position="169"/>
    </location>
</feature>
<dbReference type="Proteomes" id="UP001387364">
    <property type="component" value="Chromosome"/>
</dbReference>
<name>A0ABZ2N7D1_9BACI</name>
<evidence type="ECO:0000259" key="3">
    <source>
        <dbReference type="Pfam" id="PF13439"/>
    </source>
</evidence>
<dbReference type="PANTHER" id="PTHR12526">
    <property type="entry name" value="GLYCOSYLTRANSFERASE"/>
    <property type="match status" value="1"/>
</dbReference>
<feature type="domain" description="Glycosyl transferase family 1" evidence="2">
    <location>
        <begin position="183"/>
        <end position="344"/>
    </location>
</feature>
<gene>
    <name evidence="4" type="ORF">WDJ61_02135</name>
</gene>
<dbReference type="EC" id="2.4.-.-" evidence="4"/>
<evidence type="ECO:0000313" key="5">
    <source>
        <dbReference type="Proteomes" id="UP001387364"/>
    </source>
</evidence>
<evidence type="ECO:0000259" key="2">
    <source>
        <dbReference type="Pfam" id="PF00534"/>
    </source>
</evidence>
<reference evidence="4 5" key="1">
    <citation type="submission" date="2024-02" db="EMBL/GenBank/DDBJ databases">
        <title>Seven novel Bacillus-like species.</title>
        <authorList>
            <person name="Liu G."/>
        </authorList>
    </citation>
    <scope>NUCLEOTIDE SEQUENCE [LARGE SCALE GENOMIC DNA]</scope>
    <source>
        <strain evidence="4 5">FJAT-52991</strain>
    </source>
</reference>
<accession>A0ABZ2N7D1</accession>
<proteinExistence type="inferred from homology"/>
<dbReference type="InterPro" id="IPR001296">
    <property type="entry name" value="Glyco_trans_1"/>
</dbReference>
<dbReference type="RefSeq" id="WP_338752828.1">
    <property type="nucleotide sequence ID" value="NZ_CP147404.1"/>
</dbReference>
<dbReference type="Gene3D" id="3.40.50.2000">
    <property type="entry name" value="Glycogen Phosphorylase B"/>
    <property type="match status" value="2"/>
</dbReference>
<dbReference type="InterPro" id="IPR028098">
    <property type="entry name" value="Glyco_trans_4-like_N"/>
</dbReference>
<comment type="similarity">
    <text evidence="1">Belongs to the glycosyltransferase group 1 family. Glycosyltransferase 4 subfamily.</text>
</comment>
<sequence length="371" mass="41982">MVNILFLITGLHVGGAEMQVYQMIKGLKHMNYRPIVVSLLPVGPIGEKLEEEGITVYSLDMERGKASISAVVQLNKILRKEKITIIHSHLFHANILARLMKLFHPTVKVVNTIHNINIGGRKRERLLQYTNSLSDGITIISQAAKEHFIKVGAVSEERLRFLPNGVDTDIYQEKMSSKATVRRNLKLGDDFIWLAVGRFDKQKNYPNLLKSFRYVLNEKKQSYLLIVGIGTLLEEMKSLAADLNIADRVRFLGYRQDIPDLMSAADGFVMSSDWEGMPLVLLEASCVGLPIVCTDVGGNKEVVIHKQTGLLVKPKCSLSLSENMLQLMEMSEEERKEMGECGKNYIRDVYDLEQVIDQWDQLYQQVLSKSS</sequence>
<evidence type="ECO:0000256" key="1">
    <source>
        <dbReference type="ARBA" id="ARBA00009481"/>
    </source>
</evidence>
<dbReference type="GO" id="GO:0016757">
    <property type="term" value="F:glycosyltransferase activity"/>
    <property type="evidence" value="ECO:0007669"/>
    <property type="project" value="UniProtKB-KW"/>
</dbReference>
<dbReference type="EMBL" id="CP147404">
    <property type="protein sequence ID" value="WXB93490.1"/>
    <property type="molecule type" value="Genomic_DNA"/>
</dbReference>
<organism evidence="4 5">
    <name type="scientific">Bacillus kandeliae</name>
    <dbReference type="NCBI Taxonomy" id="3129297"/>
    <lineage>
        <taxon>Bacteria</taxon>
        <taxon>Bacillati</taxon>
        <taxon>Bacillota</taxon>
        <taxon>Bacilli</taxon>
        <taxon>Bacillales</taxon>
        <taxon>Bacillaceae</taxon>
        <taxon>Bacillus</taxon>
    </lineage>
</organism>
<dbReference type="Pfam" id="PF13439">
    <property type="entry name" value="Glyco_transf_4"/>
    <property type="match status" value="1"/>
</dbReference>
<dbReference type="SUPFAM" id="SSF53756">
    <property type="entry name" value="UDP-Glycosyltransferase/glycogen phosphorylase"/>
    <property type="match status" value="1"/>
</dbReference>
<keyword evidence="4" id="KW-0808">Transferase</keyword>